<feature type="transmembrane region" description="Helical" evidence="1">
    <location>
        <begin position="106"/>
        <end position="126"/>
    </location>
</feature>
<dbReference type="GeneID" id="301361450"/>
<reference evidence="2 3" key="1">
    <citation type="submission" date="2017-04" db="EMBL/GenBank/DDBJ databases">
        <title>MLSA of the genus Halorubrum.</title>
        <authorList>
            <person name="De La Haba R."/>
            <person name="Sanchez-Porro C."/>
            <person name="Infante-Dominguez C."/>
            <person name="Ventosa A."/>
        </authorList>
    </citation>
    <scope>NUCLEOTIDE SEQUENCE [LARGE SCALE GENOMIC DNA]</scope>
    <source>
        <strain evidence="2 3">DSM 17463</strain>
    </source>
</reference>
<dbReference type="EMBL" id="NEDJ01000099">
    <property type="protein sequence ID" value="OSO90653.1"/>
    <property type="molecule type" value="Genomic_DNA"/>
</dbReference>
<accession>A0A1X4G6N2</accession>
<keyword evidence="1" id="KW-0812">Transmembrane</keyword>
<feature type="transmembrane region" description="Helical" evidence="1">
    <location>
        <begin position="138"/>
        <end position="159"/>
    </location>
</feature>
<keyword evidence="1" id="KW-0472">Membrane</keyword>
<feature type="transmembrane region" description="Helical" evidence="1">
    <location>
        <begin position="190"/>
        <end position="217"/>
    </location>
</feature>
<dbReference type="RefSeq" id="WP_049933437.1">
    <property type="nucleotide sequence ID" value="NZ_ATXS01000054.1"/>
</dbReference>
<dbReference type="Proteomes" id="UP000193587">
    <property type="component" value="Unassembled WGS sequence"/>
</dbReference>
<sequence>MAGQTILPKPNTTRLGSLLIGTTVALGGWLLTSATGTTRPGLAAGVAGGLLGTIVLVRNTETPLGTAVATLLLPVPSLVGLVAVGLPLRELVPLTIAGDPFVRPLIGQLGVTVAVGIAAFGVIATLDTGVGEGAVAKLWGTAVRALIGIGVPLAGLLVLQFDALTAVPVSIPGIDGSTLTTFLYRPSESVFVLVSFWLLVTLQIAALKLLIVVAPVMELTPQTNQESVGQLLSRTHSVLNTAFVPVLGLTFVSILLAFGVSDPRALLARFPVVFELLAAPSLRRGLVSGIGLVTLGVVLLSGLQFVAGRVTDTVGRLIPSMLAGGSAVAVAIVGSPLVPQTVSQIPETPVPVDEVVTALTPAGVVLAGVTVAVALLTGVLAMIVTAGGMKYIPRRTAGSAIASAGLGIGTIAAGIGGTDVLVVFAAVAVSIFIWNTGERSVTTQAELGPSSSIQLEAIHMFSALGLAVVGVGLAWGLYTNALSRLIVSDGTLVGVLASTVGVLLLVVAIRG</sequence>
<protein>
    <submittedName>
        <fullName evidence="2">Uncharacterized protein</fullName>
    </submittedName>
</protein>
<name>A0A1X4G6N2_HALEZ</name>
<feature type="transmembrane region" description="Helical" evidence="1">
    <location>
        <begin position="238"/>
        <end position="260"/>
    </location>
</feature>
<feature type="transmembrane region" description="Helical" evidence="1">
    <location>
        <begin position="358"/>
        <end position="384"/>
    </location>
</feature>
<feature type="transmembrane region" description="Helical" evidence="1">
    <location>
        <begin position="64"/>
        <end position="86"/>
    </location>
</feature>
<feature type="transmembrane region" description="Helical" evidence="1">
    <location>
        <begin position="286"/>
        <end position="306"/>
    </location>
</feature>
<gene>
    <name evidence="2" type="ORF">B9H04_16645</name>
</gene>
<comment type="caution">
    <text evidence="2">The sequence shown here is derived from an EMBL/GenBank/DDBJ whole genome shotgun (WGS) entry which is preliminary data.</text>
</comment>
<proteinExistence type="predicted"/>
<dbReference type="STRING" id="1121945.GCA_000421805_03411"/>
<evidence type="ECO:0000256" key="1">
    <source>
        <dbReference type="SAM" id="Phobius"/>
    </source>
</evidence>
<keyword evidence="1" id="KW-1133">Transmembrane helix</keyword>
<evidence type="ECO:0000313" key="2">
    <source>
        <dbReference type="EMBL" id="OSO90653.1"/>
    </source>
</evidence>
<feature type="transmembrane region" description="Helical" evidence="1">
    <location>
        <begin position="318"/>
        <end position="338"/>
    </location>
</feature>
<feature type="transmembrane region" description="Helical" evidence="1">
    <location>
        <begin position="490"/>
        <end position="509"/>
    </location>
</feature>
<evidence type="ECO:0000313" key="3">
    <source>
        <dbReference type="Proteomes" id="UP000193587"/>
    </source>
</evidence>
<dbReference type="AlphaFoldDB" id="A0A1X4G6N2"/>
<feature type="transmembrane region" description="Helical" evidence="1">
    <location>
        <begin position="37"/>
        <end position="57"/>
    </location>
</feature>
<organism evidence="2 3">
    <name type="scientific">Halorubrum ezzemoulense DSM 17463</name>
    <dbReference type="NCBI Taxonomy" id="1121945"/>
    <lineage>
        <taxon>Archaea</taxon>
        <taxon>Methanobacteriati</taxon>
        <taxon>Methanobacteriota</taxon>
        <taxon>Stenosarchaea group</taxon>
        <taxon>Halobacteria</taxon>
        <taxon>Halobacteriales</taxon>
        <taxon>Haloferacaceae</taxon>
        <taxon>Halorubrum</taxon>
    </lineage>
</organism>
<feature type="transmembrane region" description="Helical" evidence="1">
    <location>
        <begin position="458"/>
        <end position="478"/>
    </location>
</feature>
<feature type="transmembrane region" description="Helical" evidence="1">
    <location>
        <begin position="12"/>
        <end position="31"/>
    </location>
</feature>